<keyword evidence="2" id="KW-0813">Transport</keyword>
<keyword evidence="3" id="KW-1003">Cell membrane</keyword>
<dbReference type="PANTHER" id="PTHR30193:SF37">
    <property type="entry name" value="INNER MEMBRANE ABC TRANSPORTER PERMEASE PROTEIN YCJO"/>
    <property type="match status" value="1"/>
</dbReference>
<keyword evidence="4 7" id="KW-0812">Transmembrane</keyword>
<dbReference type="Gene3D" id="1.10.3720.10">
    <property type="entry name" value="MetI-like"/>
    <property type="match status" value="1"/>
</dbReference>
<keyword evidence="6 7" id="KW-0472">Membrane</keyword>
<dbReference type="Proteomes" id="UP000016842">
    <property type="component" value="Unassembled WGS sequence"/>
</dbReference>
<dbReference type="InterPro" id="IPR051393">
    <property type="entry name" value="ABC_transporter_permease"/>
</dbReference>
<evidence type="ECO:0000256" key="5">
    <source>
        <dbReference type="ARBA" id="ARBA00022989"/>
    </source>
</evidence>
<protein>
    <recommendedName>
        <fullName evidence="10">Sugar ABC transporter permease</fullName>
    </recommendedName>
</protein>
<evidence type="ECO:0000313" key="8">
    <source>
        <dbReference type="EMBL" id="ERM02080.1"/>
    </source>
</evidence>
<organism evidence="8 9">
    <name type="scientific">Brucella intermedia 229E</name>
    <dbReference type="NCBI Taxonomy" id="1337887"/>
    <lineage>
        <taxon>Bacteria</taxon>
        <taxon>Pseudomonadati</taxon>
        <taxon>Pseudomonadota</taxon>
        <taxon>Alphaproteobacteria</taxon>
        <taxon>Hyphomicrobiales</taxon>
        <taxon>Brucellaceae</taxon>
        <taxon>Brucella/Ochrobactrum group</taxon>
        <taxon>Brucella</taxon>
    </lineage>
</organism>
<evidence type="ECO:0000256" key="4">
    <source>
        <dbReference type="ARBA" id="ARBA00022692"/>
    </source>
</evidence>
<evidence type="ECO:0000256" key="1">
    <source>
        <dbReference type="ARBA" id="ARBA00004651"/>
    </source>
</evidence>
<accession>U4V7X1</accession>
<dbReference type="PATRIC" id="fig|1337887.3.peg.2196"/>
<evidence type="ECO:0008006" key="10">
    <source>
        <dbReference type="Google" id="ProtNLM"/>
    </source>
</evidence>
<evidence type="ECO:0000313" key="9">
    <source>
        <dbReference type="Proteomes" id="UP000016842"/>
    </source>
</evidence>
<dbReference type="SUPFAM" id="SSF161098">
    <property type="entry name" value="MetI-like"/>
    <property type="match status" value="1"/>
</dbReference>
<keyword evidence="5 7" id="KW-1133">Transmembrane helix</keyword>
<comment type="subcellular location">
    <subcellularLocation>
        <location evidence="1">Cell membrane</location>
        <topology evidence="1">Multi-pass membrane protein</topology>
    </subcellularLocation>
</comment>
<reference evidence="8 9" key="1">
    <citation type="journal article" date="2014" name="FEMS Microbiol. Lett.">
        <title>Genome sequencing analysis reveals virulence-related gene content of Ochrobactrum intermedium strain 229E, a urease-positive strain isolated from the human gastric niche.</title>
        <authorList>
            <person name="Kulkarni G.J."/>
            <person name="Shetty S."/>
            <person name="Dharne M.S."/>
            <person name="Shouche Y.S."/>
        </authorList>
    </citation>
    <scope>NUCLEOTIDE SEQUENCE [LARGE SCALE GENOMIC DNA]</scope>
    <source>
        <strain evidence="8 9">229E</strain>
    </source>
</reference>
<sequence length="83" mass="9625">MNQAKNQITPWLLLLPATVLLAVFTHIPAVMTFINSFYQTPRGKRPPRFVGVDHYTTMISDPVFWAVPRRITRFTRSALYLHP</sequence>
<comment type="caution">
    <text evidence="8">The sequence shown here is derived from an EMBL/GenBank/DDBJ whole genome shotgun (WGS) entry which is preliminary data.</text>
</comment>
<dbReference type="EMBL" id="ASXJ01000111">
    <property type="protein sequence ID" value="ERM02080.1"/>
    <property type="molecule type" value="Genomic_DNA"/>
</dbReference>
<dbReference type="PANTHER" id="PTHR30193">
    <property type="entry name" value="ABC TRANSPORTER PERMEASE PROTEIN"/>
    <property type="match status" value="1"/>
</dbReference>
<dbReference type="AlphaFoldDB" id="U4V7X1"/>
<proteinExistence type="predicted"/>
<dbReference type="InterPro" id="IPR035906">
    <property type="entry name" value="MetI-like_sf"/>
</dbReference>
<evidence type="ECO:0000256" key="6">
    <source>
        <dbReference type="ARBA" id="ARBA00023136"/>
    </source>
</evidence>
<gene>
    <name evidence="8" type="ORF">Q644_18505</name>
</gene>
<evidence type="ECO:0000256" key="7">
    <source>
        <dbReference type="SAM" id="Phobius"/>
    </source>
</evidence>
<dbReference type="GO" id="GO:0005886">
    <property type="term" value="C:plasma membrane"/>
    <property type="evidence" value="ECO:0007669"/>
    <property type="project" value="UniProtKB-SubCell"/>
</dbReference>
<name>U4V7X1_9HYPH</name>
<evidence type="ECO:0000256" key="2">
    <source>
        <dbReference type="ARBA" id="ARBA00022448"/>
    </source>
</evidence>
<feature type="transmembrane region" description="Helical" evidence="7">
    <location>
        <begin position="12"/>
        <end position="38"/>
    </location>
</feature>
<evidence type="ECO:0000256" key="3">
    <source>
        <dbReference type="ARBA" id="ARBA00022475"/>
    </source>
</evidence>